<dbReference type="PROSITE" id="PS50112">
    <property type="entry name" value="PAS"/>
    <property type="match status" value="1"/>
</dbReference>
<dbReference type="Proteomes" id="UP000604066">
    <property type="component" value="Unassembled WGS sequence"/>
</dbReference>
<dbReference type="InterPro" id="IPR039506">
    <property type="entry name" value="SPOB_a"/>
</dbReference>
<evidence type="ECO:0000256" key="7">
    <source>
        <dbReference type="ARBA" id="ARBA00022692"/>
    </source>
</evidence>
<dbReference type="Gene3D" id="3.30.565.10">
    <property type="entry name" value="Histidine kinase-like ATPase, C-terminal domain"/>
    <property type="match status" value="1"/>
</dbReference>
<comment type="subcellular location">
    <subcellularLocation>
        <location evidence="2">Cell membrane</location>
        <topology evidence="2">Multi-pass membrane protein</topology>
    </subcellularLocation>
</comment>
<dbReference type="InterPro" id="IPR005467">
    <property type="entry name" value="His_kinase_dom"/>
</dbReference>
<evidence type="ECO:0000259" key="15">
    <source>
        <dbReference type="PROSITE" id="PS50109"/>
    </source>
</evidence>
<dbReference type="PANTHER" id="PTHR42878">
    <property type="entry name" value="TWO-COMPONENT HISTIDINE KINASE"/>
    <property type="match status" value="1"/>
</dbReference>
<evidence type="ECO:0000256" key="14">
    <source>
        <dbReference type="SAM" id="Phobius"/>
    </source>
</evidence>
<evidence type="ECO:0000256" key="3">
    <source>
        <dbReference type="ARBA" id="ARBA00012438"/>
    </source>
</evidence>
<dbReference type="Pfam" id="PF02518">
    <property type="entry name" value="HATPase_c"/>
    <property type="match status" value="1"/>
</dbReference>
<dbReference type="CDD" id="cd00130">
    <property type="entry name" value="PAS"/>
    <property type="match status" value="1"/>
</dbReference>
<dbReference type="Pfam" id="PF14689">
    <property type="entry name" value="SPOB_a"/>
    <property type="match status" value="1"/>
</dbReference>
<evidence type="ECO:0000256" key="11">
    <source>
        <dbReference type="ARBA" id="ARBA00022989"/>
    </source>
</evidence>
<organism evidence="17 18">
    <name type="scientific">Carboxydothermus ferrireducens DSM 11255</name>
    <dbReference type="NCBI Taxonomy" id="1119529"/>
    <lineage>
        <taxon>Bacteria</taxon>
        <taxon>Bacillati</taxon>
        <taxon>Bacillota</taxon>
        <taxon>Clostridia</taxon>
        <taxon>Thermoanaerobacterales</taxon>
        <taxon>Thermoanaerobacteraceae</taxon>
        <taxon>Carboxydothermus</taxon>
    </lineage>
</organism>
<dbReference type="SUPFAM" id="SSF55785">
    <property type="entry name" value="PYP-like sensor domain (PAS domain)"/>
    <property type="match status" value="1"/>
</dbReference>
<evidence type="ECO:0000256" key="9">
    <source>
        <dbReference type="ARBA" id="ARBA00022777"/>
    </source>
</evidence>
<dbReference type="SUPFAM" id="SSF55890">
    <property type="entry name" value="Sporulation response regulatory protein Spo0B"/>
    <property type="match status" value="1"/>
</dbReference>
<dbReference type="InterPro" id="IPR016120">
    <property type="entry name" value="Sig_transdc_His_kin_SpoOB"/>
</dbReference>
<comment type="catalytic activity">
    <reaction evidence="1">
        <text>ATP + protein L-histidine = ADP + protein N-phospho-L-histidine.</text>
        <dbReference type="EC" id="2.7.13.3"/>
    </reaction>
</comment>
<reference evidence="17 18" key="1">
    <citation type="submission" date="2020-07" db="EMBL/GenBank/DDBJ databases">
        <title>Genomic Encyclopedia of Type Strains, Phase III (KMG-III): the genomes of soil and plant-associated and newly described type strains.</title>
        <authorList>
            <person name="Whitman W."/>
        </authorList>
    </citation>
    <scope>NUCLEOTIDE SEQUENCE [LARGE SCALE GENOMIC DNA]</scope>
    <source>
        <strain evidence="17 18">DSM 11255</strain>
    </source>
</reference>
<keyword evidence="5" id="KW-0597">Phosphoprotein</keyword>
<keyword evidence="12" id="KW-0902">Two-component regulatory system</keyword>
<dbReference type="RefSeq" id="WP_028053054.1">
    <property type="nucleotide sequence ID" value="NZ_JACCBS010000003.1"/>
</dbReference>
<evidence type="ECO:0000256" key="10">
    <source>
        <dbReference type="ARBA" id="ARBA00022840"/>
    </source>
</evidence>
<evidence type="ECO:0000313" key="17">
    <source>
        <dbReference type="EMBL" id="NYE58135.1"/>
    </source>
</evidence>
<evidence type="ECO:0000256" key="12">
    <source>
        <dbReference type="ARBA" id="ARBA00023012"/>
    </source>
</evidence>
<evidence type="ECO:0000256" key="5">
    <source>
        <dbReference type="ARBA" id="ARBA00022553"/>
    </source>
</evidence>
<dbReference type="InterPro" id="IPR004358">
    <property type="entry name" value="Sig_transdc_His_kin-like_C"/>
</dbReference>
<dbReference type="SUPFAM" id="SSF55874">
    <property type="entry name" value="ATPase domain of HSP90 chaperone/DNA topoisomerase II/histidine kinase"/>
    <property type="match status" value="1"/>
</dbReference>
<dbReference type="GO" id="GO:0004673">
    <property type="term" value="F:protein histidine kinase activity"/>
    <property type="evidence" value="ECO:0007669"/>
    <property type="project" value="UniProtKB-EC"/>
</dbReference>
<feature type="transmembrane region" description="Helical" evidence="14">
    <location>
        <begin position="172"/>
        <end position="193"/>
    </location>
</feature>
<dbReference type="PROSITE" id="PS50109">
    <property type="entry name" value="HIS_KIN"/>
    <property type="match status" value="1"/>
</dbReference>
<evidence type="ECO:0000313" key="18">
    <source>
        <dbReference type="Proteomes" id="UP000604066"/>
    </source>
</evidence>
<keyword evidence="6 17" id="KW-0808">Transferase</keyword>
<evidence type="ECO:0000256" key="13">
    <source>
        <dbReference type="ARBA" id="ARBA00023136"/>
    </source>
</evidence>
<keyword evidence="18" id="KW-1185">Reference proteome</keyword>
<dbReference type="InterPro" id="IPR035965">
    <property type="entry name" value="PAS-like_dom_sf"/>
</dbReference>
<dbReference type="InterPro" id="IPR003594">
    <property type="entry name" value="HATPase_dom"/>
</dbReference>
<dbReference type="SMART" id="SM00091">
    <property type="entry name" value="PAS"/>
    <property type="match status" value="1"/>
</dbReference>
<keyword evidence="7 14" id="KW-0812">Transmembrane</keyword>
<dbReference type="PRINTS" id="PR00344">
    <property type="entry name" value="BCTRLSENSOR"/>
</dbReference>
<evidence type="ECO:0000256" key="2">
    <source>
        <dbReference type="ARBA" id="ARBA00004651"/>
    </source>
</evidence>
<dbReference type="EMBL" id="JACCBS010000003">
    <property type="protein sequence ID" value="NYE58135.1"/>
    <property type="molecule type" value="Genomic_DNA"/>
</dbReference>
<accession>A0ABX2RE44</accession>
<keyword evidence="9 17" id="KW-0418">Kinase</keyword>
<dbReference type="Gene3D" id="1.10.287.130">
    <property type="match status" value="1"/>
</dbReference>
<dbReference type="SUPFAM" id="SSF103190">
    <property type="entry name" value="Sensory domain-like"/>
    <property type="match status" value="1"/>
</dbReference>
<dbReference type="InterPro" id="IPR036890">
    <property type="entry name" value="HATPase_C_sf"/>
</dbReference>
<name>A0ABX2RE44_9THEO</name>
<keyword evidence="11 14" id="KW-1133">Transmembrane helix</keyword>
<gene>
    <name evidence="17" type="ORF">HDG70_001886</name>
</gene>
<evidence type="ECO:0000259" key="16">
    <source>
        <dbReference type="PROSITE" id="PS50112"/>
    </source>
</evidence>
<dbReference type="InterPro" id="IPR029151">
    <property type="entry name" value="Sensor-like_sf"/>
</dbReference>
<dbReference type="InterPro" id="IPR050351">
    <property type="entry name" value="BphY/WalK/GraS-like"/>
</dbReference>
<sequence length="525" mass="58078">MRRFKLATKITLLAFTVAAFSVFFSGFFLTYKAAVELKKELGKRALAIGRTVAENPTVKKYLGRPEGFKEIEPVAERIRRATNVDYIVVLDMNRIRYSSPLPERVGSKFSGGDEGPAFADNEYISEAKGIRGIAVRAFVPVKNESFTEQIGVVVVGILLPTWWELLKSVREGIYLATLMGLFIGAIGAGFLAVKIKKEILGLEPEEIASLVEQRDALLNTINEGIVAIDRMGNITLVNPAAQVILNLRQEEVVGKNIGEVAPESRLPEVMATGQPVYNREIFVGGKQLISSRLPLKVKGKVIGAVAVFREKSEVQKLAEELTGVKKFVEALRVQNHENLNRLHSIAGLIQLGRVDEALDLIFRLTDTQQALTTFLTKKIKDPALAGLILGKAARASELKVEFLVNRRSFVEGYPAELDSTKVIEITGNILENALEAAVSGKIKKVYLKIQANKRRFFLLVLDTGPGIRVEKNKIFEPEYSTKGENRGYGLYIVKRHLEDVCGKIRIRSTSKGTVFLIKVGGEKND</sequence>
<feature type="transmembrane region" description="Helical" evidence="14">
    <location>
        <begin position="12"/>
        <end position="31"/>
    </location>
</feature>
<keyword evidence="13 14" id="KW-0472">Membrane</keyword>
<keyword evidence="10" id="KW-0067">ATP-binding</keyword>
<evidence type="ECO:0000256" key="1">
    <source>
        <dbReference type="ARBA" id="ARBA00000085"/>
    </source>
</evidence>
<dbReference type="InterPro" id="IPR000014">
    <property type="entry name" value="PAS"/>
</dbReference>
<evidence type="ECO:0000256" key="6">
    <source>
        <dbReference type="ARBA" id="ARBA00022679"/>
    </source>
</evidence>
<keyword evidence="4" id="KW-1003">Cell membrane</keyword>
<dbReference type="InterPro" id="IPR013767">
    <property type="entry name" value="PAS_fold"/>
</dbReference>
<feature type="domain" description="PAS" evidence="16">
    <location>
        <begin position="217"/>
        <end position="265"/>
    </location>
</feature>
<dbReference type="PANTHER" id="PTHR42878:SF7">
    <property type="entry name" value="SENSOR HISTIDINE KINASE GLRK"/>
    <property type="match status" value="1"/>
</dbReference>
<comment type="caution">
    <text evidence="17">The sequence shown here is derived from an EMBL/GenBank/DDBJ whole genome shotgun (WGS) entry which is preliminary data.</text>
</comment>
<keyword evidence="8" id="KW-0547">Nucleotide-binding</keyword>
<dbReference type="NCBIfam" id="TIGR00229">
    <property type="entry name" value="sensory_box"/>
    <property type="match status" value="1"/>
</dbReference>
<evidence type="ECO:0000256" key="8">
    <source>
        <dbReference type="ARBA" id="ARBA00022741"/>
    </source>
</evidence>
<dbReference type="Pfam" id="PF17203">
    <property type="entry name" value="sCache_3_2"/>
    <property type="match status" value="1"/>
</dbReference>
<protein>
    <recommendedName>
        <fullName evidence="3">histidine kinase</fullName>
        <ecNumber evidence="3">2.7.13.3</ecNumber>
    </recommendedName>
</protein>
<dbReference type="EC" id="2.7.13.3" evidence="3"/>
<dbReference type="SMART" id="SM00387">
    <property type="entry name" value="HATPase_c"/>
    <property type="match status" value="1"/>
</dbReference>
<feature type="domain" description="Histidine kinase" evidence="15">
    <location>
        <begin position="312"/>
        <end position="523"/>
    </location>
</feature>
<dbReference type="InterPro" id="IPR033463">
    <property type="entry name" value="sCache_3"/>
</dbReference>
<proteinExistence type="predicted"/>
<evidence type="ECO:0000256" key="4">
    <source>
        <dbReference type="ARBA" id="ARBA00022475"/>
    </source>
</evidence>
<dbReference type="Gene3D" id="3.30.450.20">
    <property type="entry name" value="PAS domain"/>
    <property type="match status" value="2"/>
</dbReference>
<dbReference type="Pfam" id="PF00989">
    <property type="entry name" value="PAS"/>
    <property type="match status" value="1"/>
</dbReference>